<dbReference type="SUPFAM" id="SSF53850">
    <property type="entry name" value="Periplasmic binding protein-like II"/>
    <property type="match status" value="1"/>
</dbReference>
<keyword evidence="3" id="KW-0812">Transmembrane</keyword>
<evidence type="ECO:0000313" key="12">
    <source>
        <dbReference type="Proteomes" id="UP000504606"/>
    </source>
</evidence>
<evidence type="ECO:0000256" key="9">
    <source>
        <dbReference type="ARBA" id="ARBA00023286"/>
    </source>
</evidence>
<feature type="domain" description="Ionotropic glutamate receptor L-glutamate and glycine-binding" evidence="11">
    <location>
        <begin position="220"/>
        <end position="286"/>
    </location>
</feature>
<evidence type="ECO:0000256" key="3">
    <source>
        <dbReference type="ARBA" id="ARBA00022692"/>
    </source>
</evidence>
<evidence type="ECO:0000256" key="6">
    <source>
        <dbReference type="ARBA" id="ARBA00023136"/>
    </source>
</evidence>
<dbReference type="InterPro" id="IPR019594">
    <property type="entry name" value="Glu/Gly-bd"/>
</dbReference>
<dbReference type="KEGG" id="foc:127749046"/>
<evidence type="ECO:0000256" key="5">
    <source>
        <dbReference type="ARBA" id="ARBA00023065"/>
    </source>
</evidence>
<dbReference type="GO" id="GO:0016020">
    <property type="term" value="C:membrane"/>
    <property type="evidence" value="ECO:0007669"/>
    <property type="project" value="UniProtKB-SubCell"/>
</dbReference>
<keyword evidence="4" id="KW-1133">Transmembrane helix</keyword>
<dbReference type="GO" id="GO:0015276">
    <property type="term" value="F:ligand-gated monoatomic ion channel activity"/>
    <property type="evidence" value="ECO:0007669"/>
    <property type="project" value="InterPro"/>
</dbReference>
<evidence type="ECO:0000313" key="13">
    <source>
        <dbReference type="RefSeq" id="XP_052121470.1"/>
    </source>
</evidence>
<protein>
    <submittedName>
        <fullName evidence="13">Uncharacterized protein LOC127749046</fullName>
    </submittedName>
</protein>
<sequence>MVWGQDYEASSSATHTLVGDFFSAREVPFVLLFPCSHREAVLLVRALQSGTRPVRGGVGRVQDGAEGLAESGGPARTGIYVNLACEEGQLAVQRKIAGSVTWLALGSTEPELDLAVDSDFTLASELAGGEVELRSLFKAGDECPPRSLVVGRWRPDDGLRLSPRGREGRDRAATLRGDLCGAVLPAAVVLHQIAVGDDQAALRRALVDHTNTHMDTETRFGFALATHLAEMYNFTLRLLVTPSWGYPRGNGTFDGMIGMLQRGEIDLGVTPAVITKERLAVADFTVQTWTLR</sequence>
<evidence type="ECO:0000256" key="7">
    <source>
        <dbReference type="ARBA" id="ARBA00023170"/>
    </source>
</evidence>
<dbReference type="RefSeq" id="XP_052121470.1">
    <property type="nucleotide sequence ID" value="XM_052265510.1"/>
</dbReference>
<name>A0A9C6TSC3_FRAOC</name>
<dbReference type="GeneID" id="127749046"/>
<evidence type="ECO:0000259" key="11">
    <source>
        <dbReference type="Pfam" id="PF10613"/>
    </source>
</evidence>
<dbReference type="AlphaFoldDB" id="A0A9C6TSC3"/>
<evidence type="ECO:0000256" key="10">
    <source>
        <dbReference type="ARBA" id="ARBA00023303"/>
    </source>
</evidence>
<organism evidence="12 13">
    <name type="scientific">Frankliniella occidentalis</name>
    <name type="common">Western flower thrips</name>
    <name type="synonym">Euthrips occidentalis</name>
    <dbReference type="NCBI Taxonomy" id="133901"/>
    <lineage>
        <taxon>Eukaryota</taxon>
        <taxon>Metazoa</taxon>
        <taxon>Ecdysozoa</taxon>
        <taxon>Arthropoda</taxon>
        <taxon>Hexapoda</taxon>
        <taxon>Insecta</taxon>
        <taxon>Pterygota</taxon>
        <taxon>Neoptera</taxon>
        <taxon>Paraneoptera</taxon>
        <taxon>Thysanoptera</taxon>
        <taxon>Terebrantia</taxon>
        <taxon>Thripoidea</taxon>
        <taxon>Thripidae</taxon>
        <taxon>Frankliniella</taxon>
    </lineage>
</organism>
<keyword evidence="7" id="KW-0675">Receptor</keyword>
<keyword evidence="8" id="KW-0325">Glycoprotein</keyword>
<evidence type="ECO:0000256" key="4">
    <source>
        <dbReference type="ARBA" id="ARBA00022989"/>
    </source>
</evidence>
<keyword evidence="12" id="KW-1185">Reference proteome</keyword>
<dbReference type="Proteomes" id="UP000504606">
    <property type="component" value="Unplaced"/>
</dbReference>
<accession>A0A9C6TSC3</accession>
<keyword evidence="9" id="KW-1071">Ligand-gated ion channel</keyword>
<dbReference type="Gene3D" id="3.40.190.10">
    <property type="entry name" value="Periplasmic binding protein-like II"/>
    <property type="match status" value="1"/>
</dbReference>
<reference evidence="13" key="1">
    <citation type="submission" date="2025-08" db="UniProtKB">
        <authorList>
            <consortium name="RefSeq"/>
        </authorList>
    </citation>
    <scope>IDENTIFICATION</scope>
    <source>
        <tissue evidence="13">Whole organism</tissue>
    </source>
</reference>
<keyword evidence="2" id="KW-0813">Transport</keyword>
<comment type="subcellular location">
    <subcellularLocation>
        <location evidence="1">Membrane</location>
        <topology evidence="1">Multi-pass membrane protein</topology>
    </subcellularLocation>
</comment>
<dbReference type="OrthoDB" id="6424337at2759"/>
<evidence type="ECO:0000256" key="1">
    <source>
        <dbReference type="ARBA" id="ARBA00004141"/>
    </source>
</evidence>
<evidence type="ECO:0000256" key="2">
    <source>
        <dbReference type="ARBA" id="ARBA00022448"/>
    </source>
</evidence>
<dbReference type="Pfam" id="PF10613">
    <property type="entry name" value="Lig_chan-Glu_bd"/>
    <property type="match status" value="1"/>
</dbReference>
<keyword evidence="6" id="KW-0472">Membrane</keyword>
<proteinExistence type="predicted"/>
<evidence type="ECO:0000256" key="8">
    <source>
        <dbReference type="ARBA" id="ARBA00023180"/>
    </source>
</evidence>
<keyword evidence="10" id="KW-0407">Ion channel</keyword>
<keyword evidence="5" id="KW-0406">Ion transport</keyword>
<gene>
    <name evidence="13" type="primary">LOC127749046</name>
</gene>